<name>A0A1I8B5Q3_MELHA</name>
<organism evidence="2 3">
    <name type="scientific">Meloidogyne hapla</name>
    <name type="common">Root-knot nematode worm</name>
    <dbReference type="NCBI Taxonomy" id="6305"/>
    <lineage>
        <taxon>Eukaryota</taxon>
        <taxon>Metazoa</taxon>
        <taxon>Ecdysozoa</taxon>
        <taxon>Nematoda</taxon>
        <taxon>Chromadorea</taxon>
        <taxon>Rhabditida</taxon>
        <taxon>Tylenchina</taxon>
        <taxon>Tylenchomorpha</taxon>
        <taxon>Tylenchoidea</taxon>
        <taxon>Meloidogynidae</taxon>
        <taxon>Meloidogyninae</taxon>
        <taxon>Meloidogyne</taxon>
    </lineage>
</organism>
<evidence type="ECO:0000256" key="1">
    <source>
        <dbReference type="SAM" id="MobiDB-lite"/>
    </source>
</evidence>
<dbReference type="AlphaFoldDB" id="A0A1I8B5Q3"/>
<feature type="region of interest" description="Disordered" evidence="1">
    <location>
        <begin position="1"/>
        <end position="51"/>
    </location>
</feature>
<dbReference type="WBParaSite" id="MhA1_Contig138.frz3.gene16">
    <property type="protein sequence ID" value="MhA1_Contig138.frz3.gene16"/>
    <property type="gene ID" value="MhA1_Contig138.frz3.gene16"/>
</dbReference>
<keyword evidence="2" id="KW-1185">Reference proteome</keyword>
<feature type="compositionally biased region" description="Basic and acidic residues" evidence="1">
    <location>
        <begin position="1"/>
        <end position="11"/>
    </location>
</feature>
<accession>A0A1I8B5Q3</accession>
<reference evidence="3" key="1">
    <citation type="submission" date="2016-11" db="UniProtKB">
        <authorList>
            <consortium name="WormBaseParasite"/>
        </authorList>
    </citation>
    <scope>IDENTIFICATION</scope>
</reference>
<proteinExistence type="predicted"/>
<evidence type="ECO:0000313" key="3">
    <source>
        <dbReference type="WBParaSite" id="MhA1_Contig138.frz3.gene16"/>
    </source>
</evidence>
<sequence length="51" mass="5923">MSSEQRQDTLNKRKNFSRSDAVVGEDENKEKQSIQQSESPKKHFSKTLQRG</sequence>
<dbReference type="Proteomes" id="UP000095281">
    <property type="component" value="Unplaced"/>
</dbReference>
<protein>
    <submittedName>
        <fullName evidence="3">DUF4023 domain-containing protein</fullName>
    </submittedName>
</protein>
<evidence type="ECO:0000313" key="2">
    <source>
        <dbReference type="Proteomes" id="UP000095281"/>
    </source>
</evidence>